<keyword evidence="6" id="KW-1185">Reference proteome</keyword>
<evidence type="ECO:0000313" key="6">
    <source>
        <dbReference type="Proteomes" id="UP000029085"/>
    </source>
</evidence>
<evidence type="ECO:0000256" key="3">
    <source>
        <dbReference type="PIRSR" id="PIRSR016184-1"/>
    </source>
</evidence>
<dbReference type="GO" id="GO:0005737">
    <property type="term" value="C:cytoplasm"/>
    <property type="evidence" value="ECO:0007669"/>
    <property type="project" value="TreeGrafter"/>
</dbReference>
<dbReference type="InterPro" id="IPR003719">
    <property type="entry name" value="Phenazine_PhzF-like"/>
</dbReference>
<feature type="region of interest" description="Disordered" evidence="4">
    <location>
        <begin position="245"/>
        <end position="286"/>
    </location>
</feature>
<accession>A0A087MFE5</accession>
<dbReference type="RefSeq" id="WP_034225603.1">
    <property type="nucleotide sequence ID" value="NZ_AVCJ01000050.1"/>
</dbReference>
<protein>
    <recommendedName>
        <fullName evidence="7">Phenazine biosynthesis protein PhzF</fullName>
    </recommendedName>
</protein>
<dbReference type="SUPFAM" id="SSF54506">
    <property type="entry name" value="Diaminopimelate epimerase-like"/>
    <property type="match status" value="1"/>
</dbReference>
<dbReference type="GO" id="GO:0016853">
    <property type="term" value="F:isomerase activity"/>
    <property type="evidence" value="ECO:0007669"/>
    <property type="project" value="UniProtKB-KW"/>
</dbReference>
<feature type="active site" evidence="3">
    <location>
        <position position="46"/>
    </location>
</feature>
<name>A0A087MFE5_9GAMM</name>
<keyword evidence="2" id="KW-0413">Isomerase</keyword>
<evidence type="ECO:0000256" key="2">
    <source>
        <dbReference type="ARBA" id="ARBA00023235"/>
    </source>
</evidence>
<dbReference type="AlphaFoldDB" id="A0A087MFE5"/>
<dbReference type="Proteomes" id="UP000029085">
    <property type="component" value="Unassembled WGS sequence"/>
</dbReference>
<comment type="similarity">
    <text evidence="1">Belongs to the PhzF family.</text>
</comment>
<dbReference type="Gene3D" id="3.10.310.10">
    <property type="entry name" value="Diaminopimelate Epimerase, Chain A, domain 1"/>
    <property type="match status" value="2"/>
</dbReference>
<reference evidence="5 6" key="2">
    <citation type="journal article" date="2015" name="Stand. Genomic Sci.">
        <title>High quality draft genomic sequence of Arenimonas donghaensis DSM 18148(T).</title>
        <authorList>
            <person name="Chen F."/>
            <person name="Wang H."/>
            <person name="Cao Y."/>
            <person name="Li X."/>
            <person name="Wang G."/>
        </authorList>
    </citation>
    <scope>NUCLEOTIDE SEQUENCE [LARGE SCALE GENOMIC DNA]</scope>
    <source>
        <strain evidence="5 6">HO3-R19</strain>
    </source>
</reference>
<sequence>MNTEILHYSAFTNDPAGGNQAGIVLDARDLSDAAMQAIAADLAYSESVFLSPRSDGDFDVRYFSPKAEVSFCGHATIAATVALADRQGPGEWDLHTVSGRVRVSVDARRQATLVSVAPRVEPIADADLEALLALLGWQARDLDPSLLPAVAYAGAWHPVLVATSRDRLADLAYDFDALAALMARRQWTTVSLVWRETPASLHARNPFPPGGVVEDAATGAAAAALGAYLASRDALPPSREFTIRQGEDMGRPSRLHVHVPPNPAEGIRVSGSAVELPAPERPGLRA</sequence>
<evidence type="ECO:0008006" key="7">
    <source>
        <dbReference type="Google" id="ProtNLM"/>
    </source>
</evidence>
<organism evidence="5 6">
    <name type="scientific">Arenimonas donghaensis DSM 18148 = HO3-R19</name>
    <dbReference type="NCBI Taxonomy" id="1121014"/>
    <lineage>
        <taxon>Bacteria</taxon>
        <taxon>Pseudomonadati</taxon>
        <taxon>Pseudomonadota</taxon>
        <taxon>Gammaproteobacteria</taxon>
        <taxon>Lysobacterales</taxon>
        <taxon>Lysobacteraceae</taxon>
        <taxon>Arenimonas</taxon>
    </lineage>
</organism>
<dbReference type="NCBIfam" id="TIGR00654">
    <property type="entry name" value="PhzF_family"/>
    <property type="match status" value="1"/>
</dbReference>
<proteinExistence type="inferred from homology"/>
<dbReference type="PATRIC" id="fig|1121014.3.peg.2430"/>
<dbReference type="PIRSF" id="PIRSF016184">
    <property type="entry name" value="PhzC_PhzF"/>
    <property type="match status" value="1"/>
</dbReference>
<dbReference type="PANTHER" id="PTHR13774">
    <property type="entry name" value="PHENAZINE BIOSYNTHESIS PROTEIN"/>
    <property type="match status" value="1"/>
</dbReference>
<dbReference type="Pfam" id="PF02567">
    <property type="entry name" value="PhzC-PhzF"/>
    <property type="match status" value="1"/>
</dbReference>
<dbReference type="OrthoDB" id="9788221at2"/>
<dbReference type="PANTHER" id="PTHR13774:SF39">
    <property type="entry name" value="BIOSYNTHESIS PROTEIN, PUTATIVE-RELATED"/>
    <property type="match status" value="1"/>
</dbReference>
<comment type="caution">
    <text evidence="5">The sequence shown here is derived from an EMBL/GenBank/DDBJ whole genome shotgun (WGS) entry which is preliminary data.</text>
</comment>
<dbReference type="EMBL" id="AVCJ01000050">
    <property type="protein sequence ID" value="KFL35598.1"/>
    <property type="molecule type" value="Genomic_DNA"/>
</dbReference>
<evidence type="ECO:0000256" key="1">
    <source>
        <dbReference type="ARBA" id="ARBA00008270"/>
    </source>
</evidence>
<gene>
    <name evidence="5" type="ORF">N788_07640</name>
</gene>
<reference evidence="6" key="1">
    <citation type="submission" date="2013-08" db="EMBL/GenBank/DDBJ databases">
        <title>Genome sequencing of Arenimonas donghaensis.</title>
        <authorList>
            <person name="Chen F."/>
            <person name="Wang G."/>
        </authorList>
    </citation>
    <scope>NUCLEOTIDE SEQUENCE [LARGE SCALE GENOMIC DNA]</scope>
    <source>
        <strain evidence="6">HO3-R19</strain>
    </source>
</reference>
<dbReference type="STRING" id="1121014.N788_07640"/>
<evidence type="ECO:0000256" key="4">
    <source>
        <dbReference type="SAM" id="MobiDB-lite"/>
    </source>
</evidence>
<evidence type="ECO:0000313" key="5">
    <source>
        <dbReference type="EMBL" id="KFL35598.1"/>
    </source>
</evidence>